<evidence type="ECO:0000256" key="3">
    <source>
        <dbReference type="ARBA" id="ARBA00022723"/>
    </source>
</evidence>
<keyword evidence="8" id="KW-1015">Disulfide bond</keyword>
<dbReference type="SMART" id="SM00270">
    <property type="entry name" value="ChtBD1"/>
    <property type="match status" value="1"/>
</dbReference>
<evidence type="ECO:0000256" key="8">
    <source>
        <dbReference type="PROSITE-ProRule" id="PRU00261"/>
    </source>
</evidence>
<dbReference type="PROSITE" id="PS00026">
    <property type="entry name" value="CHIT_BIND_I_1"/>
    <property type="match status" value="1"/>
</dbReference>
<dbReference type="InterPro" id="IPR002509">
    <property type="entry name" value="NODB_dom"/>
</dbReference>
<keyword evidence="7" id="KW-0170">Cobalt</keyword>
<keyword evidence="5" id="KW-0378">Hydrolase</keyword>
<evidence type="ECO:0000256" key="5">
    <source>
        <dbReference type="ARBA" id="ARBA00022801"/>
    </source>
</evidence>
<feature type="disulfide bond" evidence="8">
    <location>
        <begin position="64"/>
        <end position="76"/>
    </location>
</feature>
<dbReference type="Proteomes" id="UP000616885">
    <property type="component" value="Unassembled WGS sequence"/>
</dbReference>
<comment type="caution">
    <text evidence="12">The sequence shown here is derived from an EMBL/GenBank/DDBJ whole genome shotgun (WGS) entry which is preliminary data.</text>
</comment>
<dbReference type="GO" id="GO:0008061">
    <property type="term" value="F:chitin binding"/>
    <property type="evidence" value="ECO:0007669"/>
    <property type="project" value="UniProtKB-UniRule"/>
</dbReference>
<dbReference type="Pfam" id="PF00187">
    <property type="entry name" value="Chitin_bind_1"/>
    <property type="match status" value="1"/>
</dbReference>
<feature type="domain" description="Chitin-binding type-1" evidence="10">
    <location>
        <begin position="53"/>
        <end position="98"/>
    </location>
</feature>
<organism evidence="12 13">
    <name type="scientific">Bionectria ochroleuca</name>
    <name type="common">Gliocladium roseum</name>
    <dbReference type="NCBI Taxonomy" id="29856"/>
    <lineage>
        <taxon>Eukaryota</taxon>
        <taxon>Fungi</taxon>
        <taxon>Dikarya</taxon>
        <taxon>Ascomycota</taxon>
        <taxon>Pezizomycotina</taxon>
        <taxon>Sordariomycetes</taxon>
        <taxon>Hypocreomycetidae</taxon>
        <taxon>Hypocreales</taxon>
        <taxon>Bionectriaceae</taxon>
        <taxon>Clonostachys</taxon>
    </lineage>
</organism>
<dbReference type="EMBL" id="JADCTT010000012">
    <property type="protein sequence ID" value="KAF9745985.1"/>
    <property type="molecule type" value="Genomic_DNA"/>
</dbReference>
<sequence length="350" mass="38504">MFSSTTITSSQAKMKGLLCVTFLTLVAQTLQVTLPAADLAQSPALPALQARQDRRCGPEVARSCPQAQCCSSGGWCGTGSQFCRSPTCQIDYGPSCDANIRPEGPDTSSVPRPKVGSVPYGKAIYDCTVKGGIALTFDDGPWNYTEDLLDLLAEYDAKATFFVVGRNAGKGAINDPSTPWPALIRRMADDGHQIASHTWAHHKLTQITPAQFRDQMLFNEVALADLLGYFPTYMRPPHSMSDATTDAWLAELGYHVTYFDLNTAGYLNDGPEEIKKSIGIWDGRVEPLDPATSSLLVIEHDTVYHGVYTLVRHMLETIRRKGFRTVTVGECLGDPKENWYREVSSRNTEE</sequence>
<dbReference type="InterPro" id="IPR001002">
    <property type="entry name" value="Chitin-bd_1"/>
</dbReference>
<dbReference type="InterPro" id="IPR011330">
    <property type="entry name" value="Glyco_hydro/deAcase_b/a-brl"/>
</dbReference>
<evidence type="ECO:0000259" key="10">
    <source>
        <dbReference type="PROSITE" id="PS50941"/>
    </source>
</evidence>
<dbReference type="PROSITE" id="PS50941">
    <property type="entry name" value="CHIT_BIND_I_2"/>
    <property type="match status" value="1"/>
</dbReference>
<protein>
    <recommendedName>
        <fullName evidence="14">NodB homology domain-containing protein</fullName>
    </recommendedName>
</protein>
<feature type="domain" description="NodB homology" evidence="11">
    <location>
        <begin position="131"/>
        <end position="326"/>
    </location>
</feature>
<dbReference type="SUPFAM" id="SSF57016">
    <property type="entry name" value="Plant lectins/antimicrobial peptides"/>
    <property type="match status" value="1"/>
</dbReference>
<evidence type="ECO:0000256" key="4">
    <source>
        <dbReference type="ARBA" id="ARBA00022729"/>
    </source>
</evidence>
<keyword evidence="2 8" id="KW-0147">Chitin-binding</keyword>
<keyword evidence="6" id="KW-0119">Carbohydrate metabolism</keyword>
<feature type="disulfide bond" evidence="8">
    <location>
        <begin position="69"/>
        <end position="83"/>
    </location>
</feature>
<evidence type="ECO:0000256" key="7">
    <source>
        <dbReference type="ARBA" id="ARBA00023285"/>
    </source>
</evidence>
<dbReference type="Gene3D" id="3.20.20.370">
    <property type="entry name" value="Glycoside hydrolase/deacetylase"/>
    <property type="match status" value="1"/>
</dbReference>
<dbReference type="Gene3D" id="3.30.60.10">
    <property type="entry name" value="Endochitinase-like"/>
    <property type="match status" value="1"/>
</dbReference>
<dbReference type="CDD" id="cd10951">
    <property type="entry name" value="CE4_ClCDA_like"/>
    <property type="match status" value="1"/>
</dbReference>
<keyword evidence="3" id="KW-0479">Metal-binding</keyword>
<dbReference type="PANTHER" id="PTHR46471">
    <property type="entry name" value="CHITIN DEACETYLASE"/>
    <property type="match status" value="1"/>
</dbReference>
<evidence type="ECO:0000256" key="6">
    <source>
        <dbReference type="ARBA" id="ARBA00023277"/>
    </source>
</evidence>
<keyword evidence="4 9" id="KW-0732">Signal</keyword>
<proteinExistence type="predicted"/>
<dbReference type="PANTHER" id="PTHR46471:SF2">
    <property type="entry name" value="CHITIN DEACETYLASE-RELATED"/>
    <property type="match status" value="1"/>
</dbReference>
<evidence type="ECO:0000313" key="12">
    <source>
        <dbReference type="EMBL" id="KAF9745985.1"/>
    </source>
</evidence>
<comment type="cofactor">
    <cofactor evidence="1">
        <name>Co(2+)</name>
        <dbReference type="ChEBI" id="CHEBI:48828"/>
    </cofactor>
</comment>
<dbReference type="PROSITE" id="PS51677">
    <property type="entry name" value="NODB"/>
    <property type="match status" value="1"/>
</dbReference>
<dbReference type="SUPFAM" id="SSF88713">
    <property type="entry name" value="Glycoside hydrolase/deacetylase"/>
    <property type="match status" value="1"/>
</dbReference>
<evidence type="ECO:0000313" key="13">
    <source>
        <dbReference type="Proteomes" id="UP000616885"/>
    </source>
</evidence>
<dbReference type="Pfam" id="PF01522">
    <property type="entry name" value="Polysacc_deac_1"/>
    <property type="match status" value="1"/>
</dbReference>
<dbReference type="AlphaFoldDB" id="A0A8H7K8S1"/>
<evidence type="ECO:0000256" key="2">
    <source>
        <dbReference type="ARBA" id="ARBA00022669"/>
    </source>
</evidence>
<accession>A0A8H7K8S1</accession>
<dbReference type="GO" id="GO:0046872">
    <property type="term" value="F:metal ion binding"/>
    <property type="evidence" value="ECO:0007669"/>
    <property type="project" value="UniProtKB-KW"/>
</dbReference>
<reference evidence="12" key="1">
    <citation type="submission" date="2020-10" db="EMBL/GenBank/DDBJ databases">
        <title>High-Quality Genome Resource of Clonostachys rosea strain S41 by Oxford Nanopore Long-Read Sequencing.</title>
        <authorList>
            <person name="Wang H."/>
        </authorList>
    </citation>
    <scope>NUCLEOTIDE SEQUENCE</scope>
    <source>
        <strain evidence="12">S41</strain>
    </source>
</reference>
<comment type="caution">
    <text evidence="8">Lacks conserved residue(s) required for the propagation of feature annotation.</text>
</comment>
<evidence type="ECO:0008006" key="14">
    <source>
        <dbReference type="Google" id="ProtNLM"/>
    </source>
</evidence>
<evidence type="ECO:0000256" key="9">
    <source>
        <dbReference type="SAM" id="SignalP"/>
    </source>
</evidence>
<dbReference type="GO" id="GO:0005975">
    <property type="term" value="P:carbohydrate metabolic process"/>
    <property type="evidence" value="ECO:0007669"/>
    <property type="project" value="InterPro"/>
</dbReference>
<dbReference type="InterPro" id="IPR036861">
    <property type="entry name" value="Endochitinase-like_sf"/>
</dbReference>
<evidence type="ECO:0000256" key="1">
    <source>
        <dbReference type="ARBA" id="ARBA00001941"/>
    </source>
</evidence>
<feature type="chain" id="PRO_5034525449" description="NodB homology domain-containing protein" evidence="9">
    <location>
        <begin position="32"/>
        <end position="350"/>
    </location>
</feature>
<dbReference type="CDD" id="cd00035">
    <property type="entry name" value="ChtBD1"/>
    <property type="match status" value="1"/>
</dbReference>
<name>A0A8H7K8S1_BIOOC</name>
<evidence type="ECO:0000259" key="11">
    <source>
        <dbReference type="PROSITE" id="PS51677"/>
    </source>
</evidence>
<feature type="signal peptide" evidence="9">
    <location>
        <begin position="1"/>
        <end position="31"/>
    </location>
</feature>
<dbReference type="InterPro" id="IPR018371">
    <property type="entry name" value="Chitin-binding_1_CS"/>
</dbReference>
<dbReference type="GO" id="GO:0016810">
    <property type="term" value="F:hydrolase activity, acting on carbon-nitrogen (but not peptide) bonds"/>
    <property type="evidence" value="ECO:0007669"/>
    <property type="project" value="InterPro"/>
</dbReference>
<gene>
    <name evidence="12" type="ORF">IM811_004286</name>
</gene>